<proteinExistence type="predicted"/>
<reference evidence="1" key="1">
    <citation type="journal article" date="2019" name="bioRxiv">
        <title>The Genome of the Zebra Mussel, Dreissena polymorpha: A Resource for Invasive Species Research.</title>
        <authorList>
            <person name="McCartney M.A."/>
            <person name="Auch B."/>
            <person name="Kono T."/>
            <person name="Mallez S."/>
            <person name="Zhang Y."/>
            <person name="Obille A."/>
            <person name="Becker A."/>
            <person name="Abrahante J.E."/>
            <person name="Garbe J."/>
            <person name="Badalamenti J.P."/>
            <person name="Herman A."/>
            <person name="Mangelson H."/>
            <person name="Liachko I."/>
            <person name="Sullivan S."/>
            <person name="Sone E.D."/>
            <person name="Koren S."/>
            <person name="Silverstein K.A.T."/>
            <person name="Beckman K.B."/>
            <person name="Gohl D.M."/>
        </authorList>
    </citation>
    <scope>NUCLEOTIDE SEQUENCE</scope>
    <source>
        <strain evidence="1">Duluth1</strain>
        <tissue evidence="1">Whole animal</tissue>
    </source>
</reference>
<comment type="caution">
    <text evidence="1">The sequence shown here is derived from an EMBL/GenBank/DDBJ whole genome shotgun (WGS) entry which is preliminary data.</text>
</comment>
<protein>
    <submittedName>
        <fullName evidence="1">Uncharacterized protein</fullName>
    </submittedName>
</protein>
<sequence>MATRDTCDCQQGDSRRAWHPRNLARTWFGKLRLAPKRTILDTGLHDVTKPESLICKTVNGHVCVTVLI</sequence>
<dbReference type="Proteomes" id="UP000828390">
    <property type="component" value="Unassembled WGS sequence"/>
</dbReference>
<organism evidence="1 2">
    <name type="scientific">Dreissena polymorpha</name>
    <name type="common">Zebra mussel</name>
    <name type="synonym">Mytilus polymorpha</name>
    <dbReference type="NCBI Taxonomy" id="45954"/>
    <lineage>
        <taxon>Eukaryota</taxon>
        <taxon>Metazoa</taxon>
        <taxon>Spiralia</taxon>
        <taxon>Lophotrochozoa</taxon>
        <taxon>Mollusca</taxon>
        <taxon>Bivalvia</taxon>
        <taxon>Autobranchia</taxon>
        <taxon>Heteroconchia</taxon>
        <taxon>Euheterodonta</taxon>
        <taxon>Imparidentia</taxon>
        <taxon>Neoheterodontei</taxon>
        <taxon>Myida</taxon>
        <taxon>Dreissenoidea</taxon>
        <taxon>Dreissenidae</taxon>
        <taxon>Dreissena</taxon>
    </lineage>
</organism>
<evidence type="ECO:0000313" key="1">
    <source>
        <dbReference type="EMBL" id="KAH3881728.1"/>
    </source>
</evidence>
<keyword evidence="2" id="KW-1185">Reference proteome</keyword>
<evidence type="ECO:0000313" key="2">
    <source>
        <dbReference type="Proteomes" id="UP000828390"/>
    </source>
</evidence>
<dbReference type="EMBL" id="JAIWYP010000001">
    <property type="protein sequence ID" value="KAH3881728.1"/>
    <property type="molecule type" value="Genomic_DNA"/>
</dbReference>
<gene>
    <name evidence="1" type="ORF">DPMN_005655</name>
</gene>
<name>A0A9D4RWT8_DREPO</name>
<accession>A0A9D4RWT8</accession>
<reference evidence="1" key="2">
    <citation type="submission" date="2020-11" db="EMBL/GenBank/DDBJ databases">
        <authorList>
            <person name="McCartney M.A."/>
            <person name="Auch B."/>
            <person name="Kono T."/>
            <person name="Mallez S."/>
            <person name="Becker A."/>
            <person name="Gohl D.M."/>
            <person name="Silverstein K.A.T."/>
            <person name="Koren S."/>
            <person name="Bechman K.B."/>
            <person name="Herman A."/>
            <person name="Abrahante J.E."/>
            <person name="Garbe J."/>
        </authorList>
    </citation>
    <scope>NUCLEOTIDE SEQUENCE</scope>
    <source>
        <strain evidence="1">Duluth1</strain>
        <tissue evidence="1">Whole animal</tissue>
    </source>
</reference>
<dbReference type="AlphaFoldDB" id="A0A9D4RWT8"/>